<sequence>MAPTRSTGKHRRHNRDAYYHPLRCGIIDYDIRLQRLGPGSLNSEDGVDTRTGRHPPVVKLRFTNTMGIKGNGASTRRAIVLGRIVGPHQHKERLVQSRWIVLLDQTRLVWVVYANNIDDKDAATNWDGTPAPYSPNWDTAFGAQKQFGQKAILLGPLENLPFKVNKELPSPEIHAIDWSTTFVSIDKSVAPMPKLLVSAGTIKRLLTTNTSFFTFCKNLDEVNKVDGLIIGRRLAEAAWCKVVVQAYKSMDENIEQRDGRAFQTDLECLSECLTQVGIHVLWQATHKSIKYPGLDLVTVPDEDPTGDHLASLGEGALAMLRENKGQGNQSFAFRCAVPSGSGNTASSQVQPDSLDSVAMEGLSSNEPTAETVLVIRAKAENEGLVRSTRKVVGTKVV</sequence>
<organism evidence="1 2">
    <name type="scientific">Cadophora malorum</name>
    <dbReference type="NCBI Taxonomy" id="108018"/>
    <lineage>
        <taxon>Eukaryota</taxon>
        <taxon>Fungi</taxon>
        <taxon>Dikarya</taxon>
        <taxon>Ascomycota</taxon>
        <taxon>Pezizomycotina</taxon>
        <taxon>Leotiomycetes</taxon>
        <taxon>Helotiales</taxon>
        <taxon>Ploettnerulaceae</taxon>
        <taxon>Cadophora</taxon>
    </lineage>
</organism>
<accession>A0A8H7TE29</accession>
<name>A0A8H7TE29_9HELO</name>
<protein>
    <submittedName>
        <fullName evidence="1">Uncharacterized protein</fullName>
    </submittedName>
</protein>
<dbReference type="EMBL" id="JAFJYH010000137">
    <property type="protein sequence ID" value="KAG4418104.1"/>
    <property type="molecule type" value="Genomic_DNA"/>
</dbReference>
<dbReference type="OrthoDB" id="3516566at2759"/>
<comment type="caution">
    <text evidence="1">The sequence shown here is derived from an EMBL/GenBank/DDBJ whole genome shotgun (WGS) entry which is preliminary data.</text>
</comment>
<proteinExistence type="predicted"/>
<evidence type="ECO:0000313" key="1">
    <source>
        <dbReference type="EMBL" id="KAG4418104.1"/>
    </source>
</evidence>
<keyword evidence="2" id="KW-1185">Reference proteome</keyword>
<dbReference type="AlphaFoldDB" id="A0A8H7TE29"/>
<dbReference type="Proteomes" id="UP000664132">
    <property type="component" value="Unassembled WGS sequence"/>
</dbReference>
<gene>
    <name evidence="1" type="ORF">IFR04_008765</name>
</gene>
<reference evidence="1" key="1">
    <citation type="submission" date="2021-02" db="EMBL/GenBank/DDBJ databases">
        <title>Genome sequence Cadophora malorum strain M34.</title>
        <authorList>
            <person name="Stefanovic E."/>
            <person name="Vu D."/>
            <person name="Scully C."/>
            <person name="Dijksterhuis J."/>
            <person name="Roader J."/>
            <person name="Houbraken J."/>
        </authorList>
    </citation>
    <scope>NUCLEOTIDE SEQUENCE</scope>
    <source>
        <strain evidence="1">M34</strain>
    </source>
</reference>
<evidence type="ECO:0000313" key="2">
    <source>
        <dbReference type="Proteomes" id="UP000664132"/>
    </source>
</evidence>